<reference evidence="4 5" key="1">
    <citation type="submission" date="2019-10" db="EMBL/GenBank/DDBJ databases">
        <title>Extracellular Electron Transfer in a Candidatus Methanoperedens spp. Enrichment Culture.</title>
        <authorList>
            <person name="Berger S."/>
            <person name="Rangel Shaw D."/>
            <person name="Berben T."/>
            <person name="In 'T Zandt M."/>
            <person name="Frank J."/>
            <person name="Reimann J."/>
            <person name="Jetten M.S.M."/>
            <person name="Welte C.U."/>
        </authorList>
    </citation>
    <scope>NUCLEOTIDE SEQUENCE [LARGE SCALE GENOMIC DNA]</scope>
    <source>
        <strain evidence="4">SB12</strain>
    </source>
</reference>
<dbReference type="Proteomes" id="UP000460298">
    <property type="component" value="Unassembled WGS sequence"/>
</dbReference>
<dbReference type="Pfam" id="PF00440">
    <property type="entry name" value="TetR_N"/>
    <property type="match status" value="1"/>
</dbReference>
<dbReference type="PROSITE" id="PS50977">
    <property type="entry name" value="HTH_TETR_2"/>
    <property type="match status" value="1"/>
</dbReference>
<dbReference type="AlphaFoldDB" id="A0A833H3B7"/>
<dbReference type="EMBL" id="WBUI01000004">
    <property type="protein sequence ID" value="KAB2934007.1"/>
    <property type="molecule type" value="Genomic_DNA"/>
</dbReference>
<evidence type="ECO:0000259" key="3">
    <source>
        <dbReference type="PROSITE" id="PS50977"/>
    </source>
</evidence>
<evidence type="ECO:0000313" key="5">
    <source>
        <dbReference type="Proteomes" id="UP000460298"/>
    </source>
</evidence>
<name>A0A833H3B7_9LEPT</name>
<feature type="domain" description="HTH tetR-type" evidence="3">
    <location>
        <begin position="22"/>
        <end position="82"/>
    </location>
</feature>
<organism evidence="4 5">
    <name type="scientific">Leptonema illini</name>
    <dbReference type="NCBI Taxonomy" id="183"/>
    <lineage>
        <taxon>Bacteria</taxon>
        <taxon>Pseudomonadati</taxon>
        <taxon>Spirochaetota</taxon>
        <taxon>Spirochaetia</taxon>
        <taxon>Leptospirales</taxon>
        <taxon>Leptospiraceae</taxon>
        <taxon>Leptonema</taxon>
    </lineage>
</organism>
<keyword evidence="1 2" id="KW-0238">DNA-binding</keyword>
<dbReference type="InterPro" id="IPR009057">
    <property type="entry name" value="Homeodomain-like_sf"/>
</dbReference>
<sequence>MLPFRRYGAIPDELPLRERKMAQARLDVLDAFLDMLAERPAIDIQVREICKKAQISEPGFYNHFPEKDHLFLFFIQIWSVDMALRLQKRRGVDAIRRLFRETASMNDASGRLLLEVIAFQARRSVPELLSKWRPLNRVEKLLVFGDAPFDDLPDTGLGPLLQKAVSEAIHDSNQDNTADGNLRAEAKTIALSLSGLFFGLPVAMQGTGSLSKAYDRAILTFFPLNDRRTI</sequence>
<accession>A0A833H3B7</accession>
<dbReference type="InterPro" id="IPR001647">
    <property type="entry name" value="HTH_TetR"/>
</dbReference>
<dbReference type="GO" id="GO:0003677">
    <property type="term" value="F:DNA binding"/>
    <property type="evidence" value="ECO:0007669"/>
    <property type="project" value="UniProtKB-UniRule"/>
</dbReference>
<proteinExistence type="predicted"/>
<evidence type="ECO:0000256" key="2">
    <source>
        <dbReference type="PROSITE-ProRule" id="PRU00335"/>
    </source>
</evidence>
<evidence type="ECO:0000313" key="4">
    <source>
        <dbReference type="EMBL" id="KAB2934007.1"/>
    </source>
</evidence>
<gene>
    <name evidence="4" type="ORF">F9K24_05940</name>
</gene>
<evidence type="ECO:0000256" key="1">
    <source>
        <dbReference type="ARBA" id="ARBA00023125"/>
    </source>
</evidence>
<protein>
    <submittedName>
        <fullName evidence="4">TetR/AcrR family transcriptional regulator</fullName>
    </submittedName>
</protein>
<comment type="caution">
    <text evidence="4">The sequence shown here is derived from an EMBL/GenBank/DDBJ whole genome shotgun (WGS) entry which is preliminary data.</text>
</comment>
<feature type="DNA-binding region" description="H-T-H motif" evidence="2">
    <location>
        <begin position="45"/>
        <end position="64"/>
    </location>
</feature>
<dbReference type="Gene3D" id="1.10.357.10">
    <property type="entry name" value="Tetracycline Repressor, domain 2"/>
    <property type="match status" value="1"/>
</dbReference>
<dbReference type="SUPFAM" id="SSF46689">
    <property type="entry name" value="Homeodomain-like"/>
    <property type="match status" value="1"/>
</dbReference>